<keyword evidence="1" id="KW-0472">Membrane</keyword>
<gene>
    <name evidence="2" type="ORF">QCA50_002595</name>
</gene>
<keyword evidence="3" id="KW-1185">Reference proteome</keyword>
<name>A0AAW0GIB9_9APHY</name>
<accession>A0AAW0GIB9</accession>
<evidence type="ECO:0000256" key="1">
    <source>
        <dbReference type="SAM" id="Phobius"/>
    </source>
</evidence>
<protein>
    <submittedName>
        <fullName evidence="2">Uncharacterized protein</fullName>
    </submittedName>
</protein>
<evidence type="ECO:0000313" key="2">
    <source>
        <dbReference type="EMBL" id="KAK7693030.1"/>
    </source>
</evidence>
<organism evidence="2 3">
    <name type="scientific">Cerrena zonata</name>
    <dbReference type="NCBI Taxonomy" id="2478898"/>
    <lineage>
        <taxon>Eukaryota</taxon>
        <taxon>Fungi</taxon>
        <taxon>Dikarya</taxon>
        <taxon>Basidiomycota</taxon>
        <taxon>Agaricomycotina</taxon>
        <taxon>Agaricomycetes</taxon>
        <taxon>Polyporales</taxon>
        <taxon>Cerrenaceae</taxon>
        <taxon>Cerrena</taxon>
    </lineage>
</organism>
<reference evidence="2 3" key="1">
    <citation type="submission" date="2022-09" db="EMBL/GenBank/DDBJ databases">
        <authorList>
            <person name="Palmer J.M."/>
        </authorList>
    </citation>
    <scope>NUCLEOTIDE SEQUENCE [LARGE SCALE GENOMIC DNA]</scope>
    <source>
        <strain evidence="2 3">DSM 7382</strain>
    </source>
</reference>
<evidence type="ECO:0000313" key="3">
    <source>
        <dbReference type="Proteomes" id="UP001385951"/>
    </source>
</evidence>
<sequence length="155" mass="16302">MDASMLTIVFIRNVSSSIPSQSSSISLTTPPPVAPTITEDTYTALSKPSNKPGAFDDSLYSSIANDDAFGKILWAQPLPSSPSPTSIISFPPPTLSIILLISISYSIILLLSNSYPIIFILRCVSVGTPKGNQSPMRGKGGFGDHQVRGSVGNCG</sequence>
<feature type="transmembrane region" description="Helical" evidence="1">
    <location>
        <begin position="94"/>
        <end position="112"/>
    </location>
</feature>
<comment type="caution">
    <text evidence="2">The sequence shown here is derived from an EMBL/GenBank/DDBJ whole genome shotgun (WGS) entry which is preliminary data.</text>
</comment>
<keyword evidence="1" id="KW-1133">Transmembrane helix</keyword>
<dbReference type="Proteomes" id="UP001385951">
    <property type="component" value="Unassembled WGS sequence"/>
</dbReference>
<keyword evidence="1" id="KW-0812">Transmembrane</keyword>
<dbReference type="EMBL" id="JASBNA010000003">
    <property type="protein sequence ID" value="KAK7693030.1"/>
    <property type="molecule type" value="Genomic_DNA"/>
</dbReference>
<dbReference type="AlphaFoldDB" id="A0AAW0GIB9"/>
<proteinExistence type="predicted"/>